<reference evidence="2" key="1">
    <citation type="journal article" date="2021" name="Proc. Natl. Acad. Sci. U.S.A.">
        <title>A Catalog of Tens of Thousands of Viruses from Human Metagenomes Reveals Hidden Associations with Chronic Diseases.</title>
        <authorList>
            <person name="Tisza M.J."/>
            <person name="Buck C.B."/>
        </authorList>
    </citation>
    <scope>NUCLEOTIDE SEQUENCE</scope>
    <source>
        <strain evidence="2">Ctikv1</strain>
    </source>
</reference>
<proteinExistence type="predicted"/>
<accession>A0A8S5N376</accession>
<protein>
    <submittedName>
        <fullName evidence="2">Uncharacterized protein</fullName>
    </submittedName>
</protein>
<keyword evidence="1" id="KW-0472">Membrane</keyword>
<feature type="transmembrane region" description="Helical" evidence="1">
    <location>
        <begin position="12"/>
        <end position="30"/>
    </location>
</feature>
<evidence type="ECO:0000313" key="2">
    <source>
        <dbReference type="EMBL" id="DAD88730.1"/>
    </source>
</evidence>
<organism evidence="2">
    <name type="scientific">Caudovirales sp. ctikv1</name>
    <dbReference type="NCBI Taxonomy" id="2826781"/>
    <lineage>
        <taxon>Viruses</taxon>
        <taxon>Duplodnaviria</taxon>
        <taxon>Heunggongvirae</taxon>
        <taxon>Uroviricota</taxon>
        <taxon>Caudoviricetes</taxon>
    </lineage>
</organism>
<evidence type="ECO:0000256" key="1">
    <source>
        <dbReference type="SAM" id="Phobius"/>
    </source>
</evidence>
<keyword evidence="1" id="KW-1133">Transmembrane helix</keyword>
<dbReference type="EMBL" id="BK015046">
    <property type="protein sequence ID" value="DAD88730.1"/>
    <property type="molecule type" value="Genomic_DNA"/>
</dbReference>
<keyword evidence="1" id="KW-0812">Transmembrane</keyword>
<sequence>MNGVDNSKKGVYFKYIMWITQLYINISIYSDIT</sequence>
<name>A0A8S5N376_9CAUD</name>